<keyword evidence="2" id="KW-1185">Reference proteome</keyword>
<evidence type="ECO:0000313" key="2">
    <source>
        <dbReference type="Proteomes" id="UP000002772"/>
    </source>
</evidence>
<dbReference type="AlphaFoldDB" id="F8N924"/>
<dbReference type="Proteomes" id="UP000002772">
    <property type="component" value="Unassembled WGS sequence"/>
</dbReference>
<protein>
    <submittedName>
        <fullName evidence="1">Uncharacterized protein</fullName>
    </submittedName>
</protein>
<reference evidence="2" key="1">
    <citation type="journal article" date="2011" name="Stand. Genomic Sci.">
        <title>Non-contiguous finished genome sequence of the opportunistic oral pathogen Prevotella multisaccharivorax type strain (PPPA20).</title>
        <authorList>
            <person name="Pati A."/>
            <person name="Gronow S."/>
            <person name="Lu M."/>
            <person name="Lapidus A."/>
            <person name="Nolan M."/>
            <person name="Lucas S."/>
            <person name="Hammon N."/>
            <person name="Deshpande S."/>
            <person name="Cheng J.F."/>
            <person name="Tapia R."/>
            <person name="Han C."/>
            <person name="Goodwin L."/>
            <person name="Pitluck S."/>
            <person name="Liolios K."/>
            <person name="Pagani I."/>
            <person name="Mavromatis K."/>
            <person name="Mikhailova N."/>
            <person name="Huntemann M."/>
            <person name="Chen A."/>
            <person name="Palaniappan K."/>
            <person name="Land M."/>
            <person name="Hauser L."/>
            <person name="Detter J.C."/>
            <person name="Brambilla E.M."/>
            <person name="Rohde M."/>
            <person name="Goker M."/>
            <person name="Woyke T."/>
            <person name="Bristow J."/>
            <person name="Eisen J.A."/>
            <person name="Markowitz V."/>
            <person name="Hugenholtz P."/>
            <person name="Kyrpides N.C."/>
            <person name="Klenk H.P."/>
            <person name="Ivanova N."/>
        </authorList>
    </citation>
    <scope>NUCLEOTIDE SEQUENCE [LARGE SCALE GENOMIC DNA]</scope>
    <source>
        <strain evidence="2">DSM 17128</strain>
    </source>
</reference>
<accession>F8N924</accession>
<proteinExistence type="predicted"/>
<sequence>MPYSLLSGMWRFAPQLESES</sequence>
<dbReference type="EMBL" id="GL945017">
    <property type="protein sequence ID" value="EGN56602.1"/>
    <property type="molecule type" value="Genomic_DNA"/>
</dbReference>
<organism evidence="1 2">
    <name type="scientific">Hallella multisaccharivorax DSM 17128</name>
    <dbReference type="NCBI Taxonomy" id="688246"/>
    <lineage>
        <taxon>Bacteria</taxon>
        <taxon>Pseudomonadati</taxon>
        <taxon>Bacteroidota</taxon>
        <taxon>Bacteroidia</taxon>
        <taxon>Bacteroidales</taxon>
        <taxon>Prevotellaceae</taxon>
        <taxon>Hallella</taxon>
    </lineage>
</organism>
<dbReference type="HOGENOM" id="CLU_3428298_0_0_10"/>
<evidence type="ECO:0000313" key="1">
    <source>
        <dbReference type="EMBL" id="EGN56602.1"/>
    </source>
</evidence>
<name>F8N924_9BACT</name>
<gene>
    <name evidence="1" type="ORF">Premu_1168</name>
</gene>